<sequence length="176" mass="19519">MRVFRVPMNRWVIFGFFLAVAVVAAATAWAFRSGLTWTGICLIAVAGPLSLLYWYMLLVNPARAEVRLGEEGLHVLGPPFLDLAVPWEAIQEIRSLELNGDHDLAVRDSKRGMKFGGYRCGVFSIKNGETAHVLGNKNQGVLVRTSDTRILLAPDDPDEFFNALEARDYQENGEPG</sequence>
<evidence type="ECO:0000256" key="1">
    <source>
        <dbReference type="SAM" id="Phobius"/>
    </source>
</evidence>
<name>A0A1T4WXF9_9BACT</name>
<dbReference type="Proteomes" id="UP000190027">
    <property type="component" value="Unassembled WGS sequence"/>
</dbReference>
<gene>
    <name evidence="3" type="ORF">SAMN02745704_01456</name>
</gene>
<dbReference type="STRING" id="1121449.SAMN02745704_01456"/>
<evidence type="ECO:0000313" key="3">
    <source>
        <dbReference type="EMBL" id="SKA81827.1"/>
    </source>
</evidence>
<reference evidence="3 4" key="1">
    <citation type="submission" date="2017-02" db="EMBL/GenBank/DDBJ databases">
        <authorList>
            <person name="Peterson S.W."/>
        </authorList>
    </citation>
    <scope>NUCLEOTIDE SEQUENCE [LARGE SCALE GENOMIC DNA]</scope>
    <source>
        <strain evidence="3 4">DSM 16080</strain>
    </source>
</reference>
<feature type="transmembrane region" description="Helical" evidence="1">
    <location>
        <begin position="37"/>
        <end position="58"/>
    </location>
</feature>
<keyword evidence="1" id="KW-0472">Membrane</keyword>
<evidence type="ECO:0000313" key="4">
    <source>
        <dbReference type="Proteomes" id="UP000190027"/>
    </source>
</evidence>
<dbReference type="OrthoDB" id="5464967at2"/>
<feature type="transmembrane region" description="Helical" evidence="1">
    <location>
        <begin position="12"/>
        <end position="31"/>
    </location>
</feature>
<protein>
    <submittedName>
        <fullName evidence="3">PH domain-containing protein</fullName>
    </submittedName>
</protein>
<keyword evidence="1" id="KW-1133">Transmembrane helix</keyword>
<dbReference type="InterPro" id="IPR027783">
    <property type="entry name" value="Bacterial_PH-related"/>
</dbReference>
<dbReference type="Pfam" id="PF10882">
    <property type="entry name" value="bPH_5"/>
    <property type="match status" value="1"/>
</dbReference>
<evidence type="ECO:0000259" key="2">
    <source>
        <dbReference type="Pfam" id="PF10882"/>
    </source>
</evidence>
<dbReference type="RefSeq" id="WP_078717029.1">
    <property type="nucleotide sequence ID" value="NZ_FUYC01000005.1"/>
</dbReference>
<organism evidence="3 4">
    <name type="scientific">Paucidesulfovibrio gracilis DSM 16080</name>
    <dbReference type="NCBI Taxonomy" id="1121449"/>
    <lineage>
        <taxon>Bacteria</taxon>
        <taxon>Pseudomonadati</taxon>
        <taxon>Thermodesulfobacteriota</taxon>
        <taxon>Desulfovibrionia</taxon>
        <taxon>Desulfovibrionales</taxon>
        <taxon>Desulfovibrionaceae</taxon>
        <taxon>Paucidesulfovibrio</taxon>
    </lineage>
</organism>
<accession>A0A1T4WXF9</accession>
<keyword evidence="4" id="KW-1185">Reference proteome</keyword>
<feature type="domain" description="Bacterial Pleckstrin homology" evidence="2">
    <location>
        <begin position="66"/>
        <end position="167"/>
    </location>
</feature>
<dbReference type="EMBL" id="FUYC01000005">
    <property type="protein sequence ID" value="SKA81827.1"/>
    <property type="molecule type" value="Genomic_DNA"/>
</dbReference>
<proteinExistence type="predicted"/>
<keyword evidence="1" id="KW-0812">Transmembrane</keyword>
<dbReference type="AlphaFoldDB" id="A0A1T4WXF9"/>